<comment type="caution">
    <text evidence="1">The sequence shown here is derived from an EMBL/GenBank/DDBJ whole genome shotgun (WGS) entry which is preliminary data.</text>
</comment>
<name>A0ABV5QGI5_9ACTN</name>
<gene>
    <name evidence="1" type="ORF">ACFFTP_00095</name>
</gene>
<accession>A0ABV5QGI5</accession>
<dbReference type="EMBL" id="JBHMCT010000001">
    <property type="protein sequence ID" value="MFB9552596.1"/>
    <property type="molecule type" value="Genomic_DNA"/>
</dbReference>
<sequence>MGHSRAFPVFRTADADAAYARAKALCGLLTEPRDEILVEALVHTAARVRELAKVVPGAWFEDAERQTYDPWGDGRRGSFPVWVCQEEAPREAELPFLRAVGDAPASLWWRGTWPGPRGHPQFDGVQVTFHSDDVELEQPAPTHTVFLHVRRCPAERVRELAALAGCEVLGEARTGW</sequence>
<organism evidence="1 2">
    <name type="scientific">Streptomyces roseoviridis</name>
    <dbReference type="NCBI Taxonomy" id="67361"/>
    <lineage>
        <taxon>Bacteria</taxon>
        <taxon>Bacillati</taxon>
        <taxon>Actinomycetota</taxon>
        <taxon>Actinomycetes</taxon>
        <taxon>Kitasatosporales</taxon>
        <taxon>Streptomycetaceae</taxon>
        <taxon>Streptomyces</taxon>
    </lineage>
</organism>
<reference evidence="1 2" key="1">
    <citation type="submission" date="2024-09" db="EMBL/GenBank/DDBJ databases">
        <authorList>
            <person name="Sun Q."/>
            <person name="Mori K."/>
        </authorList>
    </citation>
    <scope>NUCLEOTIDE SEQUENCE [LARGE SCALE GENOMIC DNA]</scope>
    <source>
        <strain evidence="1 2">JCM 4414</strain>
    </source>
</reference>
<protein>
    <submittedName>
        <fullName evidence="1">Uncharacterized protein</fullName>
    </submittedName>
</protein>
<evidence type="ECO:0000313" key="1">
    <source>
        <dbReference type="EMBL" id="MFB9552596.1"/>
    </source>
</evidence>
<dbReference type="Proteomes" id="UP001589716">
    <property type="component" value="Unassembled WGS sequence"/>
</dbReference>
<evidence type="ECO:0000313" key="2">
    <source>
        <dbReference type="Proteomes" id="UP001589716"/>
    </source>
</evidence>
<keyword evidence="2" id="KW-1185">Reference proteome</keyword>
<proteinExistence type="predicted"/>
<dbReference type="RefSeq" id="WP_345487716.1">
    <property type="nucleotide sequence ID" value="NZ_BAAAWU010000001.1"/>
</dbReference>